<evidence type="ECO:0000256" key="5">
    <source>
        <dbReference type="ARBA" id="ARBA00022573"/>
    </source>
</evidence>
<dbReference type="PANTHER" id="PTHR34308">
    <property type="entry name" value="COBALAMIN BIOSYNTHESIS PROTEIN CBIB"/>
    <property type="match status" value="1"/>
</dbReference>
<keyword evidence="5 9" id="KW-0169">Cobalamin biosynthesis</keyword>
<keyword evidence="11" id="KW-1185">Reference proteome</keyword>
<dbReference type="GO" id="GO:0048472">
    <property type="term" value="F:threonine-phosphate decarboxylase activity"/>
    <property type="evidence" value="ECO:0007669"/>
    <property type="project" value="InterPro"/>
</dbReference>
<evidence type="ECO:0000313" key="10">
    <source>
        <dbReference type="EMBL" id="MBC8611760.1"/>
    </source>
</evidence>
<comment type="pathway">
    <text evidence="2 9">Cofactor biosynthesis; adenosylcobalamin biosynthesis.</text>
</comment>
<dbReference type="UniPathway" id="UPA00148"/>
<dbReference type="InterPro" id="IPR004485">
    <property type="entry name" value="Cobalamin_biosynth_CobD/CbiB"/>
</dbReference>
<organism evidence="10 11">
    <name type="scientific">Massiliimalia timonensis</name>
    <dbReference type="NCBI Taxonomy" id="1987501"/>
    <lineage>
        <taxon>Bacteria</taxon>
        <taxon>Bacillati</taxon>
        <taxon>Bacillota</taxon>
        <taxon>Clostridia</taxon>
        <taxon>Eubacteriales</taxon>
        <taxon>Oscillospiraceae</taxon>
        <taxon>Massiliimalia</taxon>
    </lineage>
</organism>
<dbReference type="AlphaFoldDB" id="A0A8J6P8Q1"/>
<evidence type="ECO:0000256" key="9">
    <source>
        <dbReference type="HAMAP-Rule" id="MF_00024"/>
    </source>
</evidence>
<keyword evidence="7 9" id="KW-1133">Transmembrane helix</keyword>
<feature type="transmembrane region" description="Helical" evidence="9">
    <location>
        <begin position="306"/>
        <end position="328"/>
    </location>
</feature>
<dbReference type="EMBL" id="JACRTL010000008">
    <property type="protein sequence ID" value="MBC8611760.1"/>
    <property type="molecule type" value="Genomic_DNA"/>
</dbReference>
<gene>
    <name evidence="9 10" type="primary">cobD</name>
    <name evidence="10" type="ORF">H8702_11730</name>
</gene>
<evidence type="ECO:0000256" key="7">
    <source>
        <dbReference type="ARBA" id="ARBA00022989"/>
    </source>
</evidence>
<reference evidence="10" key="1">
    <citation type="submission" date="2020-08" db="EMBL/GenBank/DDBJ databases">
        <title>Genome public.</title>
        <authorList>
            <person name="Liu C."/>
            <person name="Sun Q."/>
        </authorList>
    </citation>
    <scope>NUCLEOTIDE SEQUENCE</scope>
    <source>
        <strain evidence="10">NSJ-15</strain>
    </source>
</reference>
<accession>A0A8J6P8Q1</accession>
<evidence type="ECO:0000256" key="8">
    <source>
        <dbReference type="ARBA" id="ARBA00023136"/>
    </source>
</evidence>
<name>A0A8J6P8Q1_9FIRM</name>
<dbReference type="HAMAP" id="MF_00024">
    <property type="entry name" value="CobD_CbiB"/>
    <property type="match status" value="1"/>
</dbReference>
<dbReference type="GO" id="GO:0009236">
    <property type="term" value="P:cobalamin biosynthetic process"/>
    <property type="evidence" value="ECO:0007669"/>
    <property type="project" value="UniProtKB-UniRule"/>
</dbReference>
<proteinExistence type="inferred from homology"/>
<dbReference type="GO" id="GO:0005886">
    <property type="term" value="C:plasma membrane"/>
    <property type="evidence" value="ECO:0007669"/>
    <property type="project" value="UniProtKB-SubCell"/>
</dbReference>
<evidence type="ECO:0000256" key="1">
    <source>
        <dbReference type="ARBA" id="ARBA00004651"/>
    </source>
</evidence>
<keyword evidence="4 9" id="KW-1003">Cell membrane</keyword>
<evidence type="ECO:0000256" key="6">
    <source>
        <dbReference type="ARBA" id="ARBA00022692"/>
    </source>
</evidence>
<comment type="function">
    <text evidence="9">Converts cobyric acid to cobinamide by the addition of aminopropanol on the F carboxylic group.</text>
</comment>
<comment type="similarity">
    <text evidence="3 9">Belongs to the CobD/CbiB family.</text>
</comment>
<sequence length="329" mass="36280">MNFLWLSLLAMLSGFVLDLLLGDPHWLPHPVRLIGLLISGLEKGLRAVFPKTPRGERTAGVLLALIVTLLAWAIPCVILWLAWRCQPVLYFLLETVMCYQILAVTSLKKESMAVLEQLQHGTLETARRAVSMIVGRDTASLDRAGVARAAVETVAENTSDGVVAPLFFLAVGGAPLGFFYKAVNTMDSMVGYKNERYLFFGWAAAKLDDIMNFLPSRLSAWLMIACCGEKKFDRKNAVRIYRRDRCQHASPNSAQTESVCAGALHLRLAGDNFYFGKLCHKPYIGDDDRPIVPEDIARANILMQAAAVLALALSCAWRGIWLAVLSGIL</sequence>
<dbReference type="GO" id="GO:0015420">
    <property type="term" value="F:ABC-type vitamin B12 transporter activity"/>
    <property type="evidence" value="ECO:0007669"/>
    <property type="project" value="UniProtKB-UniRule"/>
</dbReference>
<dbReference type="RefSeq" id="WP_093989956.1">
    <property type="nucleotide sequence ID" value="NZ_FYDD01000004.1"/>
</dbReference>
<dbReference type="Pfam" id="PF03186">
    <property type="entry name" value="CobD_Cbib"/>
    <property type="match status" value="1"/>
</dbReference>
<keyword evidence="8 9" id="KW-0472">Membrane</keyword>
<dbReference type="Proteomes" id="UP000632659">
    <property type="component" value="Unassembled WGS sequence"/>
</dbReference>
<dbReference type="NCBIfam" id="TIGR00380">
    <property type="entry name" value="cobal_cbiB"/>
    <property type="match status" value="1"/>
</dbReference>
<dbReference type="PANTHER" id="PTHR34308:SF1">
    <property type="entry name" value="COBALAMIN BIOSYNTHESIS PROTEIN CBIB"/>
    <property type="match status" value="1"/>
</dbReference>
<feature type="transmembrane region" description="Helical" evidence="9">
    <location>
        <begin position="61"/>
        <end position="83"/>
    </location>
</feature>
<dbReference type="OrthoDB" id="9811967at2"/>
<feature type="transmembrane region" description="Helical" evidence="9">
    <location>
        <begin position="89"/>
        <end position="107"/>
    </location>
</feature>
<comment type="caution">
    <text evidence="9">Lacks conserved residue(s) required for the propagation of feature annotation.</text>
</comment>
<evidence type="ECO:0000313" key="11">
    <source>
        <dbReference type="Proteomes" id="UP000632659"/>
    </source>
</evidence>
<comment type="caution">
    <text evidence="10">The sequence shown here is derived from an EMBL/GenBank/DDBJ whole genome shotgun (WGS) entry which is preliminary data.</text>
</comment>
<protein>
    <recommendedName>
        <fullName evidence="9">Cobalamin biosynthesis protein CobD</fullName>
    </recommendedName>
</protein>
<evidence type="ECO:0000256" key="4">
    <source>
        <dbReference type="ARBA" id="ARBA00022475"/>
    </source>
</evidence>
<comment type="subcellular location">
    <subcellularLocation>
        <location evidence="1 9">Cell membrane</location>
        <topology evidence="1 9">Multi-pass membrane protein</topology>
    </subcellularLocation>
</comment>
<keyword evidence="6 9" id="KW-0812">Transmembrane</keyword>
<evidence type="ECO:0000256" key="3">
    <source>
        <dbReference type="ARBA" id="ARBA00006263"/>
    </source>
</evidence>
<evidence type="ECO:0000256" key="2">
    <source>
        <dbReference type="ARBA" id="ARBA00004953"/>
    </source>
</evidence>